<protein>
    <recommendedName>
        <fullName evidence="4">Abhydrolase domain containing 1</fullName>
    </recommendedName>
</protein>
<evidence type="ECO:0008006" key="4">
    <source>
        <dbReference type="Google" id="ProtNLM"/>
    </source>
</evidence>
<dbReference type="GO" id="GO:0008126">
    <property type="term" value="F:acetylesterase activity"/>
    <property type="evidence" value="ECO:0007669"/>
    <property type="project" value="TreeGrafter"/>
</dbReference>
<dbReference type="Gene3D" id="3.40.50.1820">
    <property type="entry name" value="alpha/beta hydrolase"/>
    <property type="match status" value="1"/>
</dbReference>
<keyword evidence="3" id="KW-1185">Reference proteome</keyword>
<dbReference type="AlphaFoldDB" id="A0A9Q0Y6D1"/>
<dbReference type="SUPFAM" id="SSF53474">
    <property type="entry name" value="alpha/beta-Hydrolases"/>
    <property type="match status" value="1"/>
</dbReference>
<evidence type="ECO:0000256" key="1">
    <source>
        <dbReference type="ARBA" id="ARBA00010884"/>
    </source>
</evidence>
<dbReference type="GO" id="GO:0051792">
    <property type="term" value="P:medium-chain fatty acid biosynthetic process"/>
    <property type="evidence" value="ECO:0007669"/>
    <property type="project" value="TreeGrafter"/>
</dbReference>
<dbReference type="InterPro" id="IPR029058">
    <property type="entry name" value="AB_hydrolase_fold"/>
</dbReference>
<evidence type="ECO:0000313" key="3">
    <source>
        <dbReference type="Proteomes" id="UP001142489"/>
    </source>
</evidence>
<sequence length="187" mass="20997">MTCSVTWDSFETTSSLERPLNRVLFNQRLTANLRQLIQRHKAVIAEKLDVEHVLKARSIREFDERYTAVAFGYASCEEYYQAASPCRKVDRIHVPVLCLNASDDPFSPQHAIPLEAAERVPSLALLVTARGGHIGFLEGLLPATRATWTASSLSLQPLPSSTGRNWPLQWWQEGPRGTLSRTQVARI</sequence>
<reference evidence="2" key="1">
    <citation type="journal article" date="2023" name="DNA Res.">
        <title>Chromosome-level genome assembly of Phrynocephalus forsythii using third-generation DNA sequencing and Hi-C analysis.</title>
        <authorList>
            <person name="Qi Y."/>
            <person name="Zhao W."/>
            <person name="Zhao Y."/>
            <person name="Niu C."/>
            <person name="Cao S."/>
            <person name="Zhang Y."/>
        </authorList>
    </citation>
    <scope>NUCLEOTIDE SEQUENCE</scope>
    <source>
        <tissue evidence="2">Muscle</tissue>
    </source>
</reference>
<organism evidence="2 3">
    <name type="scientific">Phrynocephalus forsythii</name>
    <dbReference type="NCBI Taxonomy" id="171643"/>
    <lineage>
        <taxon>Eukaryota</taxon>
        <taxon>Metazoa</taxon>
        <taxon>Chordata</taxon>
        <taxon>Craniata</taxon>
        <taxon>Vertebrata</taxon>
        <taxon>Euteleostomi</taxon>
        <taxon>Lepidosauria</taxon>
        <taxon>Squamata</taxon>
        <taxon>Bifurcata</taxon>
        <taxon>Unidentata</taxon>
        <taxon>Episquamata</taxon>
        <taxon>Toxicofera</taxon>
        <taxon>Iguania</taxon>
        <taxon>Acrodonta</taxon>
        <taxon>Agamidae</taxon>
        <taxon>Agaminae</taxon>
        <taxon>Phrynocephalus</taxon>
    </lineage>
</organism>
<dbReference type="InterPro" id="IPR000952">
    <property type="entry name" value="AB_hydrolase_4_CS"/>
</dbReference>
<proteinExistence type="inferred from homology"/>
<dbReference type="Proteomes" id="UP001142489">
    <property type="component" value="Unassembled WGS sequence"/>
</dbReference>
<name>A0A9Q0Y6D1_9SAUR</name>
<comment type="similarity">
    <text evidence="1">Belongs to the AB hydrolase superfamily. AB hydrolase 4 family.</text>
</comment>
<gene>
    <name evidence="2" type="ORF">JRQ81_005501</name>
</gene>
<dbReference type="PROSITE" id="PS01133">
    <property type="entry name" value="UPF0017"/>
    <property type="match status" value="1"/>
</dbReference>
<dbReference type="GO" id="GO:0051793">
    <property type="term" value="P:medium-chain fatty acid catabolic process"/>
    <property type="evidence" value="ECO:0007669"/>
    <property type="project" value="TreeGrafter"/>
</dbReference>
<dbReference type="PANTHER" id="PTHR10794:SF60">
    <property type="entry name" value="PROTEIN ABHD1"/>
    <property type="match status" value="1"/>
</dbReference>
<dbReference type="InterPro" id="IPR050960">
    <property type="entry name" value="AB_hydrolase_4_sf"/>
</dbReference>
<dbReference type="PANTHER" id="PTHR10794">
    <property type="entry name" value="ABHYDROLASE DOMAIN-CONTAINING PROTEIN"/>
    <property type="match status" value="1"/>
</dbReference>
<comment type="caution">
    <text evidence="2">The sequence shown here is derived from an EMBL/GenBank/DDBJ whole genome shotgun (WGS) entry which is preliminary data.</text>
</comment>
<dbReference type="OrthoDB" id="247542at2759"/>
<evidence type="ECO:0000313" key="2">
    <source>
        <dbReference type="EMBL" id="KAJ7341423.1"/>
    </source>
</evidence>
<dbReference type="GO" id="GO:0047372">
    <property type="term" value="F:monoacylglycerol lipase activity"/>
    <property type="evidence" value="ECO:0007669"/>
    <property type="project" value="TreeGrafter"/>
</dbReference>
<dbReference type="EMBL" id="JAPFRF010000002">
    <property type="protein sequence ID" value="KAJ7341423.1"/>
    <property type="molecule type" value="Genomic_DNA"/>
</dbReference>
<accession>A0A9Q0Y6D1</accession>